<reference evidence="4" key="3">
    <citation type="submission" date="2025-08" db="UniProtKB">
        <authorList>
            <consortium name="RefSeq"/>
        </authorList>
    </citation>
    <scope>IDENTIFICATION</scope>
    <source>
        <strain evidence="4">NI907</strain>
    </source>
</reference>
<feature type="signal peptide" evidence="2">
    <location>
        <begin position="1"/>
        <end position="21"/>
    </location>
</feature>
<feature type="chain" id="PRO_5028050341" evidence="2">
    <location>
        <begin position="22"/>
        <end position="254"/>
    </location>
</feature>
<accession>A0A6P8B3A9</accession>
<evidence type="ECO:0000313" key="4">
    <source>
        <dbReference type="RefSeq" id="XP_030981721.1"/>
    </source>
</evidence>
<name>A0A6P8B3A9_PYRGI</name>
<proteinExistence type="predicted"/>
<reference evidence="4" key="2">
    <citation type="submission" date="2019-10" db="EMBL/GenBank/DDBJ databases">
        <authorList>
            <consortium name="NCBI Genome Project"/>
        </authorList>
    </citation>
    <scope>NUCLEOTIDE SEQUENCE</scope>
    <source>
        <strain evidence="4">NI907</strain>
    </source>
</reference>
<keyword evidence="2" id="KW-0732">Signal</keyword>
<keyword evidence="3" id="KW-1185">Reference proteome</keyword>
<evidence type="ECO:0000256" key="1">
    <source>
        <dbReference type="SAM" id="MobiDB-lite"/>
    </source>
</evidence>
<organism evidence="3 4">
    <name type="scientific">Pyricularia grisea</name>
    <name type="common">Crabgrass-specific blast fungus</name>
    <name type="synonym">Magnaporthe grisea</name>
    <dbReference type="NCBI Taxonomy" id="148305"/>
    <lineage>
        <taxon>Eukaryota</taxon>
        <taxon>Fungi</taxon>
        <taxon>Dikarya</taxon>
        <taxon>Ascomycota</taxon>
        <taxon>Pezizomycotina</taxon>
        <taxon>Sordariomycetes</taxon>
        <taxon>Sordariomycetidae</taxon>
        <taxon>Magnaporthales</taxon>
        <taxon>Pyriculariaceae</taxon>
        <taxon>Pyricularia</taxon>
    </lineage>
</organism>
<feature type="compositionally biased region" description="Low complexity" evidence="1">
    <location>
        <begin position="71"/>
        <end position="81"/>
    </location>
</feature>
<dbReference type="RefSeq" id="XP_030981721.1">
    <property type="nucleotide sequence ID" value="XM_031127981.1"/>
</dbReference>
<dbReference type="PROSITE" id="PS51257">
    <property type="entry name" value="PROKAR_LIPOPROTEIN"/>
    <property type="match status" value="1"/>
</dbReference>
<dbReference type="Proteomes" id="UP000515153">
    <property type="component" value="Unplaced"/>
</dbReference>
<sequence length="254" mass="28334">MRFSIIFQLYTIAACSSHALALGTTREQQPDAPAMFDNGAAVVQRDSISGSSGTMKHQPLQRRNPFPGPGPRRFGSWSGRPVPSAHTRQRPNAPQTETFYDANQETARQMANRKMTQILSNNPQNTDVYGNPTGTTQSVRTRYRRPTQQNEEVFYDAEDSFGASGQTARQRASQRMAQYHQANPQGTGLRTAPTDARQQAARNMAQLQRANSQAPRLAVSALHRIFKHTLNDFGLDQHQAVKSSLMKMYSLKPD</sequence>
<evidence type="ECO:0000256" key="2">
    <source>
        <dbReference type="SAM" id="SignalP"/>
    </source>
</evidence>
<dbReference type="AlphaFoldDB" id="A0A6P8B3A9"/>
<dbReference type="GeneID" id="41962890"/>
<feature type="region of interest" description="Disordered" evidence="1">
    <location>
        <begin position="48"/>
        <end position="97"/>
    </location>
</feature>
<dbReference type="KEGG" id="pgri:PgNI_07979"/>
<evidence type="ECO:0000313" key="3">
    <source>
        <dbReference type="Proteomes" id="UP000515153"/>
    </source>
</evidence>
<reference evidence="4" key="1">
    <citation type="journal article" date="2019" name="Mol. Biol. Evol.">
        <title>Blast fungal genomes show frequent chromosomal changes, gene gains and losses, and effector gene turnover.</title>
        <authorList>
            <person name="Gomez Luciano L.B."/>
            <person name="Jason Tsai I."/>
            <person name="Chuma I."/>
            <person name="Tosa Y."/>
            <person name="Chen Y.H."/>
            <person name="Li J.Y."/>
            <person name="Li M.Y."/>
            <person name="Jade Lu M.Y."/>
            <person name="Nakayashiki H."/>
            <person name="Li W.H."/>
        </authorList>
    </citation>
    <scope>NUCLEOTIDE SEQUENCE</scope>
    <source>
        <strain evidence="4">NI907</strain>
    </source>
</reference>
<gene>
    <name evidence="4" type="ORF">PgNI_07979</name>
</gene>
<protein>
    <submittedName>
        <fullName evidence="4">Uncharacterized protein</fullName>
    </submittedName>
</protein>